<reference evidence="1 2" key="1">
    <citation type="submission" date="2016-10" db="EMBL/GenBank/DDBJ databases">
        <authorList>
            <person name="de Groot N.N."/>
        </authorList>
    </citation>
    <scope>NUCLEOTIDE SEQUENCE [LARGE SCALE GENOMIC DNA]</scope>
    <source>
        <strain evidence="1 2">CPCC 202699</strain>
    </source>
</reference>
<evidence type="ECO:0000313" key="1">
    <source>
        <dbReference type="EMBL" id="SDX78867.1"/>
    </source>
</evidence>
<protein>
    <recommendedName>
        <fullName evidence="3">Condensation domain-containing protein</fullName>
    </recommendedName>
</protein>
<dbReference type="STRING" id="589385.SAMN05421504_103850"/>
<accession>A0A1H3EJV4</accession>
<name>A0A1H3EJV4_9PSEU</name>
<evidence type="ECO:0000313" key="2">
    <source>
        <dbReference type="Proteomes" id="UP000199515"/>
    </source>
</evidence>
<dbReference type="Proteomes" id="UP000199515">
    <property type="component" value="Unassembled WGS sequence"/>
</dbReference>
<sequence>MSQSASDQAHSVVGLYGDPTVSWSILIEACLFSVLPAEAVRERLRDATVRYPHLGAPPAVEPIRAAEIPQARARFAERPYDRGAPLIRVAVCTDEPVVLVAAHHGALDGLGLLAVLGIVVDSPLSSGAKGIGARSAGTSFLASAAKRLAEALFAPPARITPGGGSPSPGDVFSARNEPRMRCGTAELVAAAAHATERWNGEHGRSAARVVAAIGASCRAGAAPEPDRDSAFFRLRVSSAPVASEVGTSLAAQAPEPDFPARSSTIARLGTRLLASRLGSTFLVSNLGVIEAECVRSIAFYPAASGRSGVAFGAATVGGTSTVTVRARRKDFDGAAAGRLADGVVDALRRQGARARSGQPGDVAHQ</sequence>
<evidence type="ECO:0008006" key="3">
    <source>
        <dbReference type="Google" id="ProtNLM"/>
    </source>
</evidence>
<keyword evidence="2" id="KW-1185">Reference proteome</keyword>
<proteinExistence type="predicted"/>
<dbReference type="EMBL" id="FNON01000003">
    <property type="protein sequence ID" value="SDX78867.1"/>
    <property type="molecule type" value="Genomic_DNA"/>
</dbReference>
<gene>
    <name evidence="1" type="ORF">SAMN05421504_103850</name>
</gene>
<dbReference type="AlphaFoldDB" id="A0A1H3EJV4"/>
<organism evidence="1 2">
    <name type="scientific">Amycolatopsis xylanica</name>
    <dbReference type="NCBI Taxonomy" id="589385"/>
    <lineage>
        <taxon>Bacteria</taxon>
        <taxon>Bacillati</taxon>
        <taxon>Actinomycetota</taxon>
        <taxon>Actinomycetes</taxon>
        <taxon>Pseudonocardiales</taxon>
        <taxon>Pseudonocardiaceae</taxon>
        <taxon>Amycolatopsis</taxon>
    </lineage>
</organism>